<protein>
    <submittedName>
        <fullName evidence="1">Uncharacterized protein</fullName>
    </submittedName>
</protein>
<dbReference type="EMBL" id="JANBUN010003735">
    <property type="protein sequence ID" value="KAJ2789595.1"/>
    <property type="molecule type" value="Genomic_DNA"/>
</dbReference>
<name>A0ACC1KGB6_9FUNG</name>
<feature type="non-terminal residue" evidence="1">
    <location>
        <position position="1"/>
    </location>
</feature>
<accession>A0ACC1KGB6</accession>
<dbReference type="Proteomes" id="UP001140087">
    <property type="component" value="Unassembled WGS sequence"/>
</dbReference>
<feature type="non-terminal residue" evidence="1">
    <location>
        <position position="133"/>
    </location>
</feature>
<proteinExistence type="predicted"/>
<comment type="caution">
    <text evidence="1">The sequence shown here is derived from an EMBL/GenBank/DDBJ whole genome shotgun (WGS) entry which is preliminary data.</text>
</comment>
<reference evidence="1" key="1">
    <citation type="submission" date="2022-07" db="EMBL/GenBank/DDBJ databases">
        <title>Phylogenomic reconstructions and comparative analyses of Kickxellomycotina fungi.</title>
        <authorList>
            <person name="Reynolds N.K."/>
            <person name="Stajich J.E."/>
            <person name="Barry K."/>
            <person name="Grigoriev I.V."/>
            <person name="Crous P."/>
            <person name="Smith M.E."/>
        </authorList>
    </citation>
    <scope>NUCLEOTIDE SEQUENCE</scope>
    <source>
        <strain evidence="1">BCRC 34780</strain>
    </source>
</reference>
<evidence type="ECO:0000313" key="2">
    <source>
        <dbReference type="Proteomes" id="UP001140087"/>
    </source>
</evidence>
<sequence>RHAHRAQSGGRRIPDAAVWGGGVCKPPDAAGHGSDTRRKPPDARPAGVPRVCAAGGPHTQNAACRLCDWQQRWRRGRGRGVRRCERAAGRPRYAHAHANARLCRACAQAARHGGDHEGVSGNERVSAHVHRPL</sequence>
<evidence type="ECO:0000313" key="1">
    <source>
        <dbReference type="EMBL" id="KAJ2789595.1"/>
    </source>
</evidence>
<gene>
    <name evidence="1" type="ORF">H4R21_006706</name>
</gene>
<organism evidence="1 2">
    <name type="scientific">Coemansia helicoidea</name>
    <dbReference type="NCBI Taxonomy" id="1286919"/>
    <lineage>
        <taxon>Eukaryota</taxon>
        <taxon>Fungi</taxon>
        <taxon>Fungi incertae sedis</taxon>
        <taxon>Zoopagomycota</taxon>
        <taxon>Kickxellomycotina</taxon>
        <taxon>Kickxellomycetes</taxon>
        <taxon>Kickxellales</taxon>
        <taxon>Kickxellaceae</taxon>
        <taxon>Coemansia</taxon>
    </lineage>
</organism>
<keyword evidence="2" id="KW-1185">Reference proteome</keyword>